<dbReference type="Proteomes" id="UP000294071">
    <property type="component" value="Unassembled WGS sequence"/>
</dbReference>
<gene>
    <name evidence="2" type="ORF">EUA93_10970</name>
</gene>
<protein>
    <recommendedName>
        <fullName evidence="1">CdiI immunity protein domain-containing protein</fullName>
    </recommendedName>
</protein>
<evidence type="ECO:0000259" key="1">
    <source>
        <dbReference type="Pfam" id="PF18593"/>
    </source>
</evidence>
<dbReference type="AlphaFoldDB" id="A0A4Q2S332"/>
<dbReference type="InterPro" id="IPR041129">
    <property type="entry name" value="CdiI_2"/>
</dbReference>
<accession>A0A4Q2S332</accession>
<sequence>MSAYFHQDWILDGGESSDTVRAFLAAEKSQLVIDCAQEIDDLLGEKLAEGEIERRLTSWGAQYRAGDTDADYRSWLIEIRDQIRASASS</sequence>
<keyword evidence="3" id="KW-1185">Reference proteome</keyword>
<dbReference type="Pfam" id="PF18593">
    <property type="entry name" value="CdiI_2"/>
    <property type="match status" value="1"/>
</dbReference>
<proteinExistence type="predicted"/>
<organism evidence="2 3">
    <name type="scientific">Nocardioides oleivorans</name>
    <dbReference type="NCBI Taxonomy" id="273676"/>
    <lineage>
        <taxon>Bacteria</taxon>
        <taxon>Bacillati</taxon>
        <taxon>Actinomycetota</taxon>
        <taxon>Actinomycetes</taxon>
        <taxon>Propionibacteriales</taxon>
        <taxon>Nocardioidaceae</taxon>
        <taxon>Nocardioides</taxon>
    </lineage>
</organism>
<feature type="domain" description="CdiI immunity protein" evidence="1">
    <location>
        <begin position="1"/>
        <end position="83"/>
    </location>
</feature>
<evidence type="ECO:0000313" key="2">
    <source>
        <dbReference type="EMBL" id="RYB94825.1"/>
    </source>
</evidence>
<comment type="caution">
    <text evidence="2">The sequence shown here is derived from an EMBL/GenBank/DDBJ whole genome shotgun (WGS) entry which is preliminary data.</text>
</comment>
<dbReference type="OrthoDB" id="3786912at2"/>
<reference evidence="2 3" key="1">
    <citation type="submission" date="2019-01" db="EMBL/GenBank/DDBJ databases">
        <title>Novel species of Nocardioides.</title>
        <authorList>
            <person name="Liu Q."/>
            <person name="Xin Y.-H."/>
        </authorList>
    </citation>
    <scope>NUCLEOTIDE SEQUENCE [LARGE SCALE GENOMIC DNA]</scope>
    <source>
        <strain evidence="2 3">CGMCC 4.6882</strain>
    </source>
</reference>
<evidence type="ECO:0000313" key="3">
    <source>
        <dbReference type="Proteomes" id="UP000294071"/>
    </source>
</evidence>
<name>A0A4Q2S332_9ACTN</name>
<dbReference type="EMBL" id="SDWT01000001">
    <property type="protein sequence ID" value="RYB94825.1"/>
    <property type="molecule type" value="Genomic_DNA"/>
</dbReference>